<sequence>MAVRLRLTRTGKKKQPQYRIVAADARTPRDGRFLEILGWYQPRQEPSSFSIDLAKAESWIAKGATPSERVAKLLELARAQAAE</sequence>
<evidence type="ECO:0000313" key="5">
    <source>
        <dbReference type="Proteomes" id="UP000000771"/>
    </source>
</evidence>
<dbReference type="InterPro" id="IPR020592">
    <property type="entry name" value="Ribosomal_bS16_CS"/>
</dbReference>
<dbReference type="eggNOG" id="COG0228">
    <property type="taxonomic scope" value="Bacteria"/>
</dbReference>
<evidence type="ECO:0000256" key="1">
    <source>
        <dbReference type="ARBA" id="ARBA00022980"/>
    </source>
</evidence>
<name>C7M0B6_ACIFD</name>
<dbReference type="STRING" id="525909.Afer_1501"/>
<dbReference type="GO" id="GO:0003735">
    <property type="term" value="F:structural constituent of ribosome"/>
    <property type="evidence" value="ECO:0007669"/>
    <property type="project" value="InterPro"/>
</dbReference>
<proteinExistence type="inferred from homology"/>
<dbReference type="OrthoDB" id="9807878at2"/>
<evidence type="ECO:0000256" key="3">
    <source>
        <dbReference type="HAMAP-Rule" id="MF_00385"/>
    </source>
</evidence>
<dbReference type="SUPFAM" id="SSF54565">
    <property type="entry name" value="Ribosomal protein S16"/>
    <property type="match status" value="1"/>
</dbReference>
<dbReference type="KEGG" id="afo:Afer_1501"/>
<dbReference type="Gene3D" id="3.30.1320.10">
    <property type="match status" value="1"/>
</dbReference>
<dbReference type="Pfam" id="PF00886">
    <property type="entry name" value="Ribosomal_S16"/>
    <property type="match status" value="1"/>
</dbReference>
<dbReference type="InterPro" id="IPR000307">
    <property type="entry name" value="Ribosomal_bS16"/>
</dbReference>
<dbReference type="GO" id="GO:0005737">
    <property type="term" value="C:cytoplasm"/>
    <property type="evidence" value="ECO:0007669"/>
    <property type="project" value="UniProtKB-ARBA"/>
</dbReference>
<keyword evidence="2 3" id="KW-0687">Ribonucleoprotein</keyword>
<dbReference type="PANTHER" id="PTHR12919:SF20">
    <property type="entry name" value="SMALL RIBOSOMAL SUBUNIT PROTEIN BS16M"/>
    <property type="match status" value="1"/>
</dbReference>
<dbReference type="AlphaFoldDB" id="C7M0B6"/>
<protein>
    <recommendedName>
        <fullName evidence="3">Small ribosomal subunit protein bS16</fullName>
    </recommendedName>
</protein>
<dbReference type="PANTHER" id="PTHR12919">
    <property type="entry name" value="30S RIBOSOMAL PROTEIN S16"/>
    <property type="match status" value="1"/>
</dbReference>
<reference evidence="4 5" key="1">
    <citation type="journal article" date="2009" name="Stand. Genomic Sci.">
        <title>Complete genome sequence of Acidimicrobium ferrooxidans type strain (ICP).</title>
        <authorList>
            <person name="Clum A."/>
            <person name="Nolan M."/>
            <person name="Lang E."/>
            <person name="Glavina Del Rio T."/>
            <person name="Tice H."/>
            <person name="Copeland A."/>
            <person name="Cheng J.F."/>
            <person name="Lucas S."/>
            <person name="Chen F."/>
            <person name="Bruce D."/>
            <person name="Goodwin L."/>
            <person name="Pitluck S."/>
            <person name="Ivanova N."/>
            <person name="Mavrommatis K."/>
            <person name="Mikhailova N."/>
            <person name="Pati A."/>
            <person name="Chen A."/>
            <person name="Palaniappan K."/>
            <person name="Goker M."/>
            <person name="Spring S."/>
            <person name="Land M."/>
            <person name="Hauser L."/>
            <person name="Chang Y.J."/>
            <person name="Jeffries C.C."/>
            <person name="Chain P."/>
            <person name="Bristow J."/>
            <person name="Eisen J.A."/>
            <person name="Markowitz V."/>
            <person name="Hugenholtz P."/>
            <person name="Kyrpides N.C."/>
            <person name="Klenk H.P."/>
            <person name="Lapidus A."/>
        </authorList>
    </citation>
    <scope>NUCLEOTIDE SEQUENCE [LARGE SCALE GENOMIC DNA]</scope>
    <source>
        <strain evidence="5">DSM 10331 / JCM 15462 / NBRC 103882 / ICP</strain>
    </source>
</reference>
<keyword evidence="5" id="KW-1185">Reference proteome</keyword>
<keyword evidence="1 3" id="KW-0689">Ribosomal protein</keyword>
<dbReference type="NCBIfam" id="TIGR00002">
    <property type="entry name" value="S16"/>
    <property type="match status" value="1"/>
</dbReference>
<dbReference type="EMBL" id="CP001631">
    <property type="protein sequence ID" value="ACU54424.1"/>
    <property type="molecule type" value="Genomic_DNA"/>
</dbReference>
<dbReference type="HAMAP" id="MF_00385">
    <property type="entry name" value="Ribosomal_bS16"/>
    <property type="match status" value="1"/>
</dbReference>
<organism evidence="4 5">
    <name type="scientific">Acidimicrobium ferrooxidans (strain DSM 10331 / JCM 15462 / NBRC 103882 / ICP)</name>
    <dbReference type="NCBI Taxonomy" id="525909"/>
    <lineage>
        <taxon>Bacteria</taxon>
        <taxon>Bacillati</taxon>
        <taxon>Actinomycetota</taxon>
        <taxon>Acidimicrobiia</taxon>
        <taxon>Acidimicrobiales</taxon>
        <taxon>Acidimicrobiaceae</taxon>
        <taxon>Acidimicrobium</taxon>
    </lineage>
</organism>
<dbReference type="HOGENOM" id="CLU_100590_5_0_11"/>
<gene>
    <name evidence="3" type="primary">rpsP</name>
    <name evidence="4" type="ordered locus">Afer_1501</name>
</gene>
<dbReference type="PROSITE" id="PS00732">
    <property type="entry name" value="RIBOSOMAL_S16"/>
    <property type="match status" value="1"/>
</dbReference>
<dbReference type="InterPro" id="IPR023803">
    <property type="entry name" value="Ribosomal_bS16_dom_sf"/>
</dbReference>
<accession>C7M0B6</accession>
<comment type="similarity">
    <text evidence="3">Belongs to the bacterial ribosomal protein bS16 family.</text>
</comment>
<dbReference type="RefSeq" id="WP_015798903.1">
    <property type="nucleotide sequence ID" value="NC_013124.1"/>
</dbReference>
<evidence type="ECO:0000256" key="2">
    <source>
        <dbReference type="ARBA" id="ARBA00023274"/>
    </source>
</evidence>
<dbReference type="GO" id="GO:0006412">
    <property type="term" value="P:translation"/>
    <property type="evidence" value="ECO:0007669"/>
    <property type="project" value="UniProtKB-UniRule"/>
</dbReference>
<evidence type="ECO:0000313" key="4">
    <source>
        <dbReference type="EMBL" id="ACU54424.1"/>
    </source>
</evidence>
<dbReference type="GO" id="GO:0015935">
    <property type="term" value="C:small ribosomal subunit"/>
    <property type="evidence" value="ECO:0007669"/>
    <property type="project" value="TreeGrafter"/>
</dbReference>
<dbReference type="Proteomes" id="UP000000771">
    <property type="component" value="Chromosome"/>
</dbReference>